<reference evidence="2 3" key="1">
    <citation type="journal article" date="2018" name="Nat. Ecol. Evol.">
        <title>Genomic signatures of mitonuclear coevolution across populations of Tigriopus californicus.</title>
        <authorList>
            <person name="Barreto F.S."/>
            <person name="Watson E.T."/>
            <person name="Lima T.G."/>
            <person name="Willett C.S."/>
            <person name="Edmands S."/>
            <person name="Li W."/>
            <person name="Burton R.S."/>
        </authorList>
    </citation>
    <scope>NUCLEOTIDE SEQUENCE [LARGE SCALE GENOMIC DNA]</scope>
    <source>
        <strain evidence="2 3">San Diego</strain>
    </source>
</reference>
<dbReference type="EMBL" id="VCGU01000001">
    <property type="protein sequence ID" value="TRY81022.1"/>
    <property type="molecule type" value="Genomic_DNA"/>
</dbReference>
<organism evidence="2 3">
    <name type="scientific">Tigriopus californicus</name>
    <name type="common">Marine copepod</name>
    <dbReference type="NCBI Taxonomy" id="6832"/>
    <lineage>
        <taxon>Eukaryota</taxon>
        <taxon>Metazoa</taxon>
        <taxon>Ecdysozoa</taxon>
        <taxon>Arthropoda</taxon>
        <taxon>Crustacea</taxon>
        <taxon>Multicrustacea</taxon>
        <taxon>Hexanauplia</taxon>
        <taxon>Copepoda</taxon>
        <taxon>Harpacticoida</taxon>
        <taxon>Harpacticidae</taxon>
        <taxon>Tigriopus</taxon>
    </lineage>
</organism>
<dbReference type="Proteomes" id="UP000318571">
    <property type="component" value="Chromosome 12"/>
</dbReference>
<feature type="compositionally biased region" description="Low complexity" evidence="1">
    <location>
        <begin position="22"/>
        <end position="43"/>
    </location>
</feature>
<comment type="caution">
    <text evidence="2">The sequence shown here is derived from an EMBL/GenBank/DDBJ whole genome shotgun (WGS) entry which is preliminary data.</text>
</comment>
<evidence type="ECO:0000256" key="1">
    <source>
        <dbReference type="SAM" id="MobiDB-lite"/>
    </source>
</evidence>
<name>A0A553PTL2_TIGCA</name>
<proteinExistence type="predicted"/>
<accession>A0A553PTL2</accession>
<sequence length="370" mass="41590">MASALNHDSPEVATPCEDQETSLSGLNSMPCSSSSLSPPNLGSDHSVQRMGIGNENPCSADHEHQPVHLQFDSMAEALNWRVENQLDRYFSFKSCKSTKGLPGSYRVMNCNRKAKDITNDAKKSKKTFQCLAKVIFNQREVCCCHDHQSKKCSNAKLQVMVYGCLAHSHSLERRNIRLSKKVKDQAVELLTSGIRSDVVIEKYLSTNDQDLHSKPVTYRDVYRIKKTCNLGGYDEKASEVKNVMNLLGDVAFHGFNFGKQFTMSSTIPEEIQEKVAETSGYFLLTYASPEMLKRFRDHSTIISIDGTHGTNSAKFVLISVLVFGSAHIYSECNKAKKRIKSITSVLKSDDYDLKEKRRLMDASKSTREFN</sequence>
<evidence type="ECO:0000313" key="3">
    <source>
        <dbReference type="Proteomes" id="UP000318571"/>
    </source>
</evidence>
<protein>
    <submittedName>
        <fullName evidence="2">Uncharacterized protein</fullName>
    </submittedName>
</protein>
<gene>
    <name evidence="2" type="ORF">TCAL_15527</name>
</gene>
<keyword evidence="3" id="KW-1185">Reference proteome</keyword>
<feature type="region of interest" description="Disordered" evidence="1">
    <location>
        <begin position="1"/>
        <end position="59"/>
    </location>
</feature>
<evidence type="ECO:0000313" key="2">
    <source>
        <dbReference type="EMBL" id="TRY81022.1"/>
    </source>
</evidence>
<dbReference type="AlphaFoldDB" id="A0A553PTL2"/>